<reference evidence="2 3" key="1">
    <citation type="submission" date="2019-06" db="EMBL/GenBank/DDBJ databases">
        <title>Wine fermentation using esterase from Monascus purpureus.</title>
        <authorList>
            <person name="Geng C."/>
            <person name="Zhang Y."/>
        </authorList>
    </citation>
    <scope>NUCLEOTIDE SEQUENCE [LARGE SCALE GENOMIC DNA]</scope>
    <source>
        <strain evidence="2">HQ1</strain>
    </source>
</reference>
<protein>
    <submittedName>
        <fullName evidence="2">Uncharacterized protein</fullName>
    </submittedName>
</protein>
<sequence>MNNFSFVGRSGPTCVDSYSSGRYPITSDSISNFPRDARSPSPLSTSDRKESNNLPFANKYGSTNVSSRDSGYNVEPIVVQPYEIEEPDDYNDGDNGNDPCDQPGEPMNSNSSVSVGRCQEDLVNYMQDLGCHSETNGSQMRAGQSKGKKRRSSNYSLSRRSSWTASSLGNSRSESNPRRLRKRRRKSKAEFLSSRSAFSSQIPDGGPSSKISNSPSSGNGGMETTNRVAGVDDMDVD</sequence>
<feature type="compositionally biased region" description="Low complexity" evidence="1">
    <location>
        <begin position="93"/>
        <end position="104"/>
    </location>
</feature>
<keyword evidence="3" id="KW-1185">Reference proteome</keyword>
<dbReference type="EMBL" id="VIFY01000092">
    <property type="protein sequence ID" value="TQB70879.1"/>
    <property type="molecule type" value="Genomic_DNA"/>
</dbReference>
<proteinExistence type="predicted"/>
<feature type="compositionally biased region" description="Polar residues" evidence="1">
    <location>
        <begin position="133"/>
        <end position="142"/>
    </location>
</feature>
<dbReference type="AlphaFoldDB" id="A0A507QR02"/>
<name>A0A507QR02_MONPU</name>
<feature type="compositionally biased region" description="Basic residues" evidence="1">
    <location>
        <begin position="178"/>
        <end position="187"/>
    </location>
</feature>
<organism evidence="2 3">
    <name type="scientific">Monascus purpureus</name>
    <name type="common">Red mold</name>
    <name type="synonym">Monascus anka</name>
    <dbReference type="NCBI Taxonomy" id="5098"/>
    <lineage>
        <taxon>Eukaryota</taxon>
        <taxon>Fungi</taxon>
        <taxon>Dikarya</taxon>
        <taxon>Ascomycota</taxon>
        <taxon>Pezizomycotina</taxon>
        <taxon>Eurotiomycetes</taxon>
        <taxon>Eurotiomycetidae</taxon>
        <taxon>Eurotiales</taxon>
        <taxon>Aspergillaceae</taxon>
        <taxon>Monascus</taxon>
    </lineage>
</organism>
<evidence type="ECO:0000313" key="3">
    <source>
        <dbReference type="Proteomes" id="UP000319663"/>
    </source>
</evidence>
<feature type="compositionally biased region" description="Low complexity" evidence="1">
    <location>
        <begin position="153"/>
        <end position="174"/>
    </location>
</feature>
<feature type="compositionally biased region" description="Acidic residues" evidence="1">
    <location>
        <begin position="83"/>
        <end position="92"/>
    </location>
</feature>
<feature type="compositionally biased region" description="Polar residues" evidence="1">
    <location>
        <begin position="16"/>
        <end position="32"/>
    </location>
</feature>
<feature type="region of interest" description="Disordered" evidence="1">
    <location>
        <begin position="16"/>
        <end position="115"/>
    </location>
</feature>
<feature type="compositionally biased region" description="Low complexity" evidence="1">
    <location>
        <begin position="205"/>
        <end position="217"/>
    </location>
</feature>
<accession>A0A507QR02</accession>
<evidence type="ECO:0000256" key="1">
    <source>
        <dbReference type="SAM" id="MobiDB-lite"/>
    </source>
</evidence>
<gene>
    <name evidence="2" type="ORF">MPDQ_007973</name>
</gene>
<feature type="region of interest" description="Disordered" evidence="1">
    <location>
        <begin position="130"/>
        <end position="237"/>
    </location>
</feature>
<feature type="compositionally biased region" description="Polar residues" evidence="1">
    <location>
        <begin position="52"/>
        <end position="70"/>
    </location>
</feature>
<dbReference type="Proteomes" id="UP000319663">
    <property type="component" value="Unassembled WGS sequence"/>
</dbReference>
<evidence type="ECO:0000313" key="2">
    <source>
        <dbReference type="EMBL" id="TQB70879.1"/>
    </source>
</evidence>
<feature type="compositionally biased region" description="Polar residues" evidence="1">
    <location>
        <begin position="193"/>
        <end position="202"/>
    </location>
</feature>
<comment type="caution">
    <text evidence="2">The sequence shown here is derived from an EMBL/GenBank/DDBJ whole genome shotgun (WGS) entry which is preliminary data.</text>
</comment>